<dbReference type="InterPro" id="IPR027417">
    <property type="entry name" value="P-loop_NTPase"/>
</dbReference>
<dbReference type="GO" id="GO:0000160">
    <property type="term" value="P:phosphorelay signal transduction system"/>
    <property type="evidence" value="ECO:0007669"/>
    <property type="project" value="InterPro"/>
</dbReference>
<dbReference type="Pfam" id="PF00486">
    <property type="entry name" value="Trans_reg_C"/>
    <property type="match status" value="1"/>
</dbReference>
<dbReference type="Gene3D" id="3.40.50.300">
    <property type="entry name" value="P-loop containing nucleotide triphosphate hydrolases"/>
    <property type="match status" value="1"/>
</dbReference>
<dbReference type="Proteomes" id="UP000640052">
    <property type="component" value="Unassembled WGS sequence"/>
</dbReference>
<dbReference type="PROSITE" id="PS51755">
    <property type="entry name" value="OMPR_PHOB"/>
    <property type="match status" value="1"/>
</dbReference>
<sequence>MRFRVLGTLEVRSDNHRVVRLGAAKQRVLLAVLLLHVNRPVPVDQIVEALWPQRPPRTAAVALRTYVSALRQVLGLAGRADPPLLSTVPGGYQMRLSPADLDLLTFEELSDQGRRALTDGQPVLASERLRGALGLWRGRPFEDVTLDPRLGAELIRLEERKLATQETWIESQLALGHHGDLLAELGALVAEQPLRERLQAHWMLALYRSGRQAEALRVYRELRRTLIRELGIEPSPPLQRLHHQILAGHADLAAPAGPQPATPRELPRDIASFTGRAAELRFLYGTADAGDPAPVIAAIDGMAGVGKTTLAVHAAHQLAHRYTDGQLFVDLRGFTRGGSPMDPADALDQMLRSLGVPGERIPHDSDARAALYRTLLAGKRVLILLDNVAEEAQVRPLLPGAPSCLVLVTSRRRLAGLEDVRPLTLDVLPRQDAVTLFARTAGEQRVSGEPPGQLAEIVELCGRLPLAIRIAAARLRVRPGWTPAHLADRMRDHQHRLGELEVGHLSITAALDLSYHHLTPGQQDMYRLLGLHPGPDIERYAAAALVGTTAEHAARLLDDLVDAHLLQEPAPGRYRFHDLPRAHATATLGDEDTDQDRRTALTRLFDHYIRTASTAMTTAHAHDSGRAQARRAATEWLDAELINLLATAVHAARHGWPAHALDLSATLHRHLHERARYSDARTLHRSALTAARAISIRDRELAALCDLGDGHLAQGRFRSAAEYFERALMIAHPIGNRDELSPRQ</sequence>
<evidence type="ECO:0000256" key="2">
    <source>
        <dbReference type="ARBA" id="ARBA00023015"/>
    </source>
</evidence>
<dbReference type="SUPFAM" id="SSF48452">
    <property type="entry name" value="TPR-like"/>
    <property type="match status" value="1"/>
</dbReference>
<reference evidence="7" key="1">
    <citation type="submission" date="2021-01" db="EMBL/GenBank/DDBJ databases">
        <title>Whole genome shotgun sequence of Acrocarpospora phusangensis NBRC 108782.</title>
        <authorList>
            <person name="Komaki H."/>
            <person name="Tamura T."/>
        </authorList>
    </citation>
    <scope>NUCLEOTIDE SEQUENCE</scope>
    <source>
        <strain evidence="7">NBRC 108782</strain>
    </source>
</reference>
<dbReference type="SUPFAM" id="SSF52540">
    <property type="entry name" value="P-loop containing nucleoside triphosphate hydrolases"/>
    <property type="match status" value="1"/>
</dbReference>
<keyword evidence="2" id="KW-0805">Transcription regulation</keyword>
<name>A0A919UR43_9ACTN</name>
<dbReference type="CDD" id="cd15831">
    <property type="entry name" value="BTAD"/>
    <property type="match status" value="1"/>
</dbReference>
<dbReference type="PRINTS" id="PR00364">
    <property type="entry name" value="DISEASERSIST"/>
</dbReference>
<dbReference type="Gene3D" id="1.25.40.10">
    <property type="entry name" value="Tetratricopeptide repeat domain"/>
    <property type="match status" value="2"/>
</dbReference>
<dbReference type="InterPro" id="IPR002182">
    <property type="entry name" value="NB-ARC"/>
</dbReference>
<dbReference type="PANTHER" id="PTHR35807:SF1">
    <property type="entry name" value="TRANSCRIPTIONAL REGULATOR REDD"/>
    <property type="match status" value="1"/>
</dbReference>
<dbReference type="Pfam" id="PF00931">
    <property type="entry name" value="NB-ARC"/>
    <property type="match status" value="1"/>
</dbReference>
<dbReference type="InterPro" id="IPR001867">
    <property type="entry name" value="OmpR/PhoB-type_DNA-bd"/>
</dbReference>
<feature type="DNA-binding region" description="OmpR/PhoB-type" evidence="5">
    <location>
        <begin position="1"/>
        <end position="96"/>
    </location>
</feature>
<dbReference type="Pfam" id="PF03704">
    <property type="entry name" value="BTAD"/>
    <property type="match status" value="1"/>
</dbReference>
<dbReference type="EMBL" id="BOOA01000026">
    <property type="protein sequence ID" value="GIH25175.1"/>
    <property type="molecule type" value="Genomic_DNA"/>
</dbReference>
<accession>A0A919UR43</accession>
<comment type="caution">
    <text evidence="7">The sequence shown here is derived from an EMBL/GenBank/DDBJ whole genome shotgun (WGS) entry which is preliminary data.</text>
</comment>
<proteinExistence type="inferred from homology"/>
<comment type="similarity">
    <text evidence="1">Belongs to the AfsR/DnrI/RedD regulatory family.</text>
</comment>
<organism evidence="7 8">
    <name type="scientific">Acrocarpospora phusangensis</name>
    <dbReference type="NCBI Taxonomy" id="1070424"/>
    <lineage>
        <taxon>Bacteria</taxon>
        <taxon>Bacillati</taxon>
        <taxon>Actinomycetota</taxon>
        <taxon>Actinomycetes</taxon>
        <taxon>Streptosporangiales</taxon>
        <taxon>Streptosporangiaceae</taxon>
        <taxon>Acrocarpospora</taxon>
    </lineage>
</organism>
<dbReference type="PANTHER" id="PTHR35807">
    <property type="entry name" value="TRANSCRIPTIONAL REGULATOR REDD-RELATED"/>
    <property type="match status" value="1"/>
</dbReference>
<protein>
    <submittedName>
        <fullName evidence="7">SARP family transcriptional regulator</fullName>
    </submittedName>
</protein>
<feature type="domain" description="OmpR/PhoB-type" evidence="6">
    <location>
        <begin position="1"/>
        <end position="96"/>
    </location>
</feature>
<evidence type="ECO:0000256" key="3">
    <source>
        <dbReference type="ARBA" id="ARBA00023125"/>
    </source>
</evidence>
<dbReference type="SMART" id="SM00862">
    <property type="entry name" value="Trans_reg_C"/>
    <property type="match status" value="1"/>
</dbReference>
<dbReference type="Gene3D" id="1.10.10.10">
    <property type="entry name" value="Winged helix-like DNA-binding domain superfamily/Winged helix DNA-binding domain"/>
    <property type="match status" value="2"/>
</dbReference>
<gene>
    <name evidence="7" type="ORF">Aph01nite_34850</name>
</gene>
<evidence type="ECO:0000313" key="8">
    <source>
        <dbReference type="Proteomes" id="UP000640052"/>
    </source>
</evidence>
<dbReference type="GO" id="GO:0006355">
    <property type="term" value="P:regulation of DNA-templated transcription"/>
    <property type="evidence" value="ECO:0007669"/>
    <property type="project" value="InterPro"/>
</dbReference>
<dbReference type="GO" id="GO:0043531">
    <property type="term" value="F:ADP binding"/>
    <property type="evidence" value="ECO:0007669"/>
    <property type="project" value="InterPro"/>
</dbReference>
<evidence type="ECO:0000259" key="6">
    <source>
        <dbReference type="PROSITE" id="PS51755"/>
    </source>
</evidence>
<dbReference type="AlphaFoldDB" id="A0A919UR43"/>
<evidence type="ECO:0000256" key="1">
    <source>
        <dbReference type="ARBA" id="ARBA00005820"/>
    </source>
</evidence>
<dbReference type="InterPro" id="IPR016032">
    <property type="entry name" value="Sig_transdc_resp-reg_C-effctor"/>
</dbReference>
<evidence type="ECO:0000256" key="5">
    <source>
        <dbReference type="PROSITE-ProRule" id="PRU01091"/>
    </source>
</evidence>
<evidence type="ECO:0000256" key="4">
    <source>
        <dbReference type="ARBA" id="ARBA00023163"/>
    </source>
</evidence>
<dbReference type="InterPro" id="IPR005158">
    <property type="entry name" value="BTAD"/>
</dbReference>
<keyword evidence="3 5" id="KW-0238">DNA-binding</keyword>
<dbReference type="GO" id="GO:0003677">
    <property type="term" value="F:DNA binding"/>
    <property type="evidence" value="ECO:0007669"/>
    <property type="project" value="UniProtKB-UniRule"/>
</dbReference>
<dbReference type="InterPro" id="IPR011990">
    <property type="entry name" value="TPR-like_helical_dom_sf"/>
</dbReference>
<dbReference type="InterPro" id="IPR051677">
    <property type="entry name" value="AfsR-DnrI-RedD_regulator"/>
</dbReference>
<keyword evidence="4" id="KW-0804">Transcription</keyword>
<dbReference type="SMART" id="SM01043">
    <property type="entry name" value="BTAD"/>
    <property type="match status" value="1"/>
</dbReference>
<dbReference type="SUPFAM" id="SSF46894">
    <property type="entry name" value="C-terminal effector domain of the bipartite response regulators"/>
    <property type="match status" value="1"/>
</dbReference>
<dbReference type="InterPro" id="IPR036388">
    <property type="entry name" value="WH-like_DNA-bd_sf"/>
</dbReference>
<evidence type="ECO:0000313" key="7">
    <source>
        <dbReference type="EMBL" id="GIH25175.1"/>
    </source>
</evidence>
<keyword evidence="8" id="KW-1185">Reference proteome</keyword>
<dbReference type="RefSeq" id="WP_204041913.1">
    <property type="nucleotide sequence ID" value="NZ_BOOA01000026.1"/>
</dbReference>